<dbReference type="PROSITE" id="PS50035">
    <property type="entry name" value="PLD"/>
    <property type="match status" value="2"/>
</dbReference>
<dbReference type="Pfam" id="PF13091">
    <property type="entry name" value="PLDc_2"/>
    <property type="match status" value="2"/>
</dbReference>
<dbReference type="Gene3D" id="3.30.870.10">
    <property type="entry name" value="Endonuclease Chain A"/>
    <property type="match status" value="2"/>
</dbReference>
<dbReference type="InterPro" id="IPR025202">
    <property type="entry name" value="PLD-like_dom"/>
</dbReference>
<protein>
    <submittedName>
        <fullName evidence="2">Putative cardiolipin synthase</fullName>
    </submittedName>
</protein>
<keyword evidence="3" id="KW-1185">Reference proteome</keyword>
<dbReference type="RefSeq" id="WP_076588129.1">
    <property type="nucleotide sequence ID" value="NZ_FTLW01000005.1"/>
</dbReference>
<evidence type="ECO:0000313" key="2">
    <source>
        <dbReference type="EMBL" id="SIQ99477.1"/>
    </source>
</evidence>
<proteinExistence type="predicted"/>
<dbReference type="GO" id="GO:0030572">
    <property type="term" value="F:phosphatidyltransferase activity"/>
    <property type="evidence" value="ECO:0007669"/>
    <property type="project" value="UniProtKB-ARBA"/>
</dbReference>
<reference evidence="3" key="1">
    <citation type="submission" date="2017-01" db="EMBL/GenBank/DDBJ databases">
        <authorList>
            <person name="Varghese N."/>
            <person name="Submissions S."/>
        </authorList>
    </citation>
    <scope>NUCLEOTIDE SEQUENCE [LARGE SCALE GENOMIC DNA]</scope>
    <source>
        <strain evidence="3">UM1</strain>
    </source>
</reference>
<name>A0A1N6XB28_9GAMM</name>
<feature type="domain" description="PLD phosphodiesterase" evidence="1">
    <location>
        <begin position="173"/>
        <end position="200"/>
    </location>
</feature>
<dbReference type="Proteomes" id="UP000241788">
    <property type="component" value="Unassembled WGS sequence"/>
</dbReference>
<accession>A0A1N6XB28</accession>
<organism evidence="2 3">
    <name type="scientific">Solilutibacter tolerans</name>
    <dbReference type="NCBI Taxonomy" id="1604334"/>
    <lineage>
        <taxon>Bacteria</taxon>
        <taxon>Pseudomonadati</taxon>
        <taxon>Pseudomonadota</taxon>
        <taxon>Gammaproteobacteria</taxon>
        <taxon>Lysobacterales</taxon>
        <taxon>Lysobacteraceae</taxon>
        <taxon>Solilutibacter</taxon>
    </lineage>
</organism>
<dbReference type="SMART" id="SM00155">
    <property type="entry name" value="PLDc"/>
    <property type="match status" value="2"/>
</dbReference>
<dbReference type="AlphaFoldDB" id="A0A1N6XB28"/>
<gene>
    <name evidence="2" type="ORF">SAMN05421546_2186</name>
</gene>
<dbReference type="GO" id="GO:0032049">
    <property type="term" value="P:cardiolipin biosynthetic process"/>
    <property type="evidence" value="ECO:0007669"/>
    <property type="project" value="UniProtKB-ARBA"/>
</dbReference>
<dbReference type="PANTHER" id="PTHR21248">
    <property type="entry name" value="CARDIOLIPIN SYNTHASE"/>
    <property type="match status" value="1"/>
</dbReference>
<evidence type="ECO:0000259" key="1">
    <source>
        <dbReference type="PROSITE" id="PS50035"/>
    </source>
</evidence>
<dbReference type="PANTHER" id="PTHR21248:SF12">
    <property type="entry name" value="CARDIOLIPIN SYNTHASE C"/>
    <property type="match status" value="1"/>
</dbReference>
<dbReference type="SUPFAM" id="SSF56024">
    <property type="entry name" value="Phospholipase D/nuclease"/>
    <property type="match status" value="2"/>
</dbReference>
<feature type="domain" description="PLD phosphodiesterase" evidence="1">
    <location>
        <begin position="409"/>
        <end position="436"/>
    </location>
</feature>
<dbReference type="CDD" id="cd09113">
    <property type="entry name" value="PLDc_ymdC_like_2"/>
    <property type="match status" value="1"/>
</dbReference>
<sequence length="519" mass="57149">MNKLARRSLQGLVLIVVLVVLGWIFADQLMPRAVGAPGHALPVVPGQTAIDRAVEPQLAAHPDESGAVMVSDGLDAFALRAATARASGRSLDAMYYIWHDDITGRLLGRELWMAAERGVRVRLLLDDMDTAGKDAALVALDAHPRIEIRLYNPARNRSGPDRVLEMLVRGLNLNHRMHNKAWIVDNRLAIVGGRNIGEEYFDASTEANFHDMDVALAGPVVDQASAIFDRFWNSEAVIPVDAMTSVSKKEIDAFLAMIEAESNTEAAQKYLLRVAREVPIADYFEGAVPIHWSARMQVLSDPPLKWKEDSRPEWLVEHLARQLGSTRQQAMLISPYFVPGESFTGKLVASVAAGKEIGIITNSLAANDVLAVHGGYSRYRKDLLKGGVKLHELRAQPGEVTGHSLLGSSGASLHTKAYVIDDEQGFIGSFNLDPRSMKLNTEMGLLFEQPGLAKALADEYRYLSSPTLSYQVTLDETGQLVWLDARSTPPARLHKEPESSTWQRAVATVMRWLPIESQL</sequence>
<dbReference type="OrthoDB" id="9814092at2"/>
<dbReference type="InterPro" id="IPR001736">
    <property type="entry name" value="PLipase_D/transphosphatidylase"/>
</dbReference>
<evidence type="ECO:0000313" key="3">
    <source>
        <dbReference type="Proteomes" id="UP000241788"/>
    </source>
</evidence>
<dbReference type="EMBL" id="FTLW01000005">
    <property type="protein sequence ID" value="SIQ99477.1"/>
    <property type="molecule type" value="Genomic_DNA"/>
</dbReference>
<dbReference type="CDD" id="cd09111">
    <property type="entry name" value="PLDc_ymdC_like_1"/>
    <property type="match status" value="1"/>
</dbReference>
<dbReference type="STRING" id="1604334.SAMN05421546_2186"/>